<dbReference type="RefSeq" id="WP_346073116.1">
    <property type="nucleotide sequence ID" value="NZ_BAAAHC010000009.1"/>
</dbReference>
<sequence length="414" mass="43021">MDYARLPAIVQFALVDVEVHTHLARVEQASRMWRTIAAELREVSDSLRHELDRLQQHWKDATGVEFIRRAAGRRAAIDELLERIEEHRPWLALDNLARQLVICRARITGAVERSADASHQEAAADLEELDRYFHAAAEAVLAAAGVSLAANGPLADGCCSGPGVTGPVLAGGLGPNLAPHVALDSGSGSMLPPGSVSIPGLLAVPSSAGGRYTPRGGAGGSPAEPRSTAGAPIDASSSGPRTTAGGSLPDASSPDIPRRIEQVANPVPLTGPPAAPEAPQPPERPTGTAPGTKAASAGMVPPMMMPPMIPGTGGPATGRRSGATRSLDGARRTRTTTAVPGVPSRLRGRSALADPVGSGYRPVAMSGTRNTANEPAQQALDHEVWQVANPGAASPVKPEVVQTEQPRRLRRPRH</sequence>
<evidence type="ECO:0000313" key="2">
    <source>
        <dbReference type="EMBL" id="GAA0522707.1"/>
    </source>
</evidence>
<dbReference type="Proteomes" id="UP001500220">
    <property type="component" value="Unassembled WGS sequence"/>
</dbReference>
<evidence type="ECO:0000256" key="1">
    <source>
        <dbReference type="SAM" id="MobiDB-lite"/>
    </source>
</evidence>
<feature type="compositionally biased region" description="Polar residues" evidence="1">
    <location>
        <begin position="235"/>
        <end position="245"/>
    </location>
</feature>
<proteinExistence type="predicted"/>
<comment type="caution">
    <text evidence="2">The sequence shown here is derived from an EMBL/GenBank/DDBJ whole genome shotgun (WGS) entry which is preliminary data.</text>
</comment>
<dbReference type="EMBL" id="BAAAHC010000009">
    <property type="protein sequence ID" value="GAA0522707.1"/>
    <property type="molecule type" value="Genomic_DNA"/>
</dbReference>
<feature type="compositionally biased region" description="Polar residues" evidence="1">
    <location>
        <begin position="367"/>
        <end position="376"/>
    </location>
</feature>
<accession>A0ABN1CPZ6</accession>
<reference evidence="3" key="1">
    <citation type="journal article" date="2019" name="Int. J. Syst. Evol. Microbiol.">
        <title>The Global Catalogue of Microorganisms (GCM) 10K type strain sequencing project: providing services to taxonomists for standard genome sequencing and annotation.</title>
        <authorList>
            <consortium name="The Broad Institute Genomics Platform"/>
            <consortium name="The Broad Institute Genome Sequencing Center for Infectious Disease"/>
            <person name="Wu L."/>
            <person name="Ma J."/>
        </authorList>
    </citation>
    <scope>NUCLEOTIDE SEQUENCE [LARGE SCALE GENOMIC DNA]</scope>
    <source>
        <strain evidence="3">JCM 10664</strain>
    </source>
</reference>
<feature type="compositionally biased region" description="Pro residues" evidence="1">
    <location>
        <begin position="269"/>
        <end position="284"/>
    </location>
</feature>
<evidence type="ECO:0000313" key="3">
    <source>
        <dbReference type="Proteomes" id="UP001500220"/>
    </source>
</evidence>
<keyword evidence="3" id="KW-1185">Reference proteome</keyword>
<name>A0ABN1CPZ6_9PSEU</name>
<organism evidence="2 3">
    <name type="scientific">Saccharopolyspora thermophila</name>
    <dbReference type="NCBI Taxonomy" id="89367"/>
    <lineage>
        <taxon>Bacteria</taxon>
        <taxon>Bacillati</taxon>
        <taxon>Actinomycetota</taxon>
        <taxon>Actinomycetes</taxon>
        <taxon>Pseudonocardiales</taxon>
        <taxon>Pseudonocardiaceae</taxon>
        <taxon>Saccharopolyspora</taxon>
    </lineage>
</organism>
<protein>
    <submittedName>
        <fullName evidence="2">Uncharacterized protein</fullName>
    </submittedName>
</protein>
<feature type="region of interest" description="Disordered" evidence="1">
    <location>
        <begin position="207"/>
        <end position="414"/>
    </location>
</feature>
<gene>
    <name evidence="2" type="ORF">GCM10009545_26070</name>
</gene>